<protein>
    <submittedName>
        <fullName evidence="3">Uncharacterized protein</fullName>
    </submittedName>
</protein>
<feature type="region of interest" description="Disordered" evidence="1">
    <location>
        <begin position="86"/>
        <end position="120"/>
    </location>
</feature>
<keyword evidence="2" id="KW-0732">Signal</keyword>
<name>A0A2J6SRB8_9HELO</name>
<dbReference type="InParanoid" id="A0A2J6SRB8"/>
<reference evidence="3 4" key="1">
    <citation type="submission" date="2016-04" db="EMBL/GenBank/DDBJ databases">
        <title>A degradative enzymes factory behind the ericoid mycorrhizal symbiosis.</title>
        <authorList>
            <consortium name="DOE Joint Genome Institute"/>
            <person name="Martino E."/>
            <person name="Morin E."/>
            <person name="Grelet G."/>
            <person name="Kuo A."/>
            <person name="Kohler A."/>
            <person name="Daghino S."/>
            <person name="Barry K."/>
            <person name="Choi C."/>
            <person name="Cichocki N."/>
            <person name="Clum A."/>
            <person name="Copeland A."/>
            <person name="Hainaut M."/>
            <person name="Haridas S."/>
            <person name="Labutti K."/>
            <person name="Lindquist E."/>
            <person name="Lipzen A."/>
            <person name="Khouja H.-R."/>
            <person name="Murat C."/>
            <person name="Ohm R."/>
            <person name="Olson A."/>
            <person name="Spatafora J."/>
            <person name="Veneault-Fourrey C."/>
            <person name="Henrissat B."/>
            <person name="Grigoriev I."/>
            <person name="Martin F."/>
            <person name="Perotto S."/>
        </authorList>
    </citation>
    <scope>NUCLEOTIDE SEQUENCE [LARGE SCALE GENOMIC DNA]</scope>
    <source>
        <strain evidence="3 4">E</strain>
    </source>
</reference>
<evidence type="ECO:0000256" key="2">
    <source>
        <dbReference type="SAM" id="SignalP"/>
    </source>
</evidence>
<evidence type="ECO:0000313" key="3">
    <source>
        <dbReference type="EMBL" id="PMD53279.1"/>
    </source>
</evidence>
<dbReference type="GeneID" id="36595465"/>
<gene>
    <name evidence="3" type="ORF">K444DRAFT_668266</name>
</gene>
<accession>A0A2J6SRB8</accession>
<feature type="chain" id="PRO_5014402885" evidence="2">
    <location>
        <begin position="20"/>
        <end position="361"/>
    </location>
</feature>
<dbReference type="OrthoDB" id="10507446at2759"/>
<feature type="signal peptide" evidence="2">
    <location>
        <begin position="1"/>
        <end position="19"/>
    </location>
</feature>
<evidence type="ECO:0000256" key="1">
    <source>
        <dbReference type="SAM" id="MobiDB-lite"/>
    </source>
</evidence>
<feature type="compositionally biased region" description="Acidic residues" evidence="1">
    <location>
        <begin position="88"/>
        <end position="107"/>
    </location>
</feature>
<keyword evidence="4" id="KW-1185">Reference proteome</keyword>
<evidence type="ECO:0000313" key="4">
    <source>
        <dbReference type="Proteomes" id="UP000235371"/>
    </source>
</evidence>
<dbReference type="RefSeq" id="XP_024730183.1">
    <property type="nucleotide sequence ID" value="XM_024887389.1"/>
</dbReference>
<dbReference type="Proteomes" id="UP000235371">
    <property type="component" value="Unassembled WGS sequence"/>
</dbReference>
<sequence>MKAGLSLLPSLAAVCYSAALPKDLNGNVLERDADDSALIVTVNPSASKVTATTTRKASGPTITAYKTLTTARTTVKITVKPISTYIDDNGDDSGDGSGDDTDDDVDTSTDGGSRDDSYFGFGGCDQRQIFGLNPLTTIDYYNPDDPQPTSYGGDWGEWSGWGEATTTTDDWGDDIVTTTVHTSSRHRHTTMAYPPRVTWWSKPDAAPQSDDEFDFTSFDTEIEEPEEVDILKIEETDNKKWNALLQTKFSVTLDIDYPIKPFDGESYIPTGAPSRTTDGGPFGPYGSWYPIATTSRKYPFASTTYKSPVATTTRRYPGVTATRKYPGITTTYRYPIATPSPLRTLMSKIPMSKIRTMTIKL</sequence>
<dbReference type="EMBL" id="KZ613887">
    <property type="protein sequence ID" value="PMD53279.1"/>
    <property type="molecule type" value="Genomic_DNA"/>
</dbReference>
<proteinExistence type="predicted"/>
<organism evidence="3 4">
    <name type="scientific">Hyaloscypha bicolor E</name>
    <dbReference type="NCBI Taxonomy" id="1095630"/>
    <lineage>
        <taxon>Eukaryota</taxon>
        <taxon>Fungi</taxon>
        <taxon>Dikarya</taxon>
        <taxon>Ascomycota</taxon>
        <taxon>Pezizomycotina</taxon>
        <taxon>Leotiomycetes</taxon>
        <taxon>Helotiales</taxon>
        <taxon>Hyaloscyphaceae</taxon>
        <taxon>Hyaloscypha</taxon>
        <taxon>Hyaloscypha bicolor</taxon>
    </lineage>
</organism>
<dbReference type="AlphaFoldDB" id="A0A2J6SRB8"/>